<dbReference type="Ensembl" id="ENSPKIT00000025559.1">
    <property type="protein sequence ID" value="ENSPKIP00000001633.1"/>
    <property type="gene ID" value="ENSPKIG00000019856.1"/>
</dbReference>
<evidence type="ECO:0000256" key="1">
    <source>
        <dbReference type="ARBA" id="ARBA00039658"/>
    </source>
</evidence>
<dbReference type="FunFam" id="1.10.340.70:FF:000001">
    <property type="entry name" value="Retrovirus-related Pol polyprotein from transposon gypsy-like Protein"/>
    <property type="match status" value="1"/>
</dbReference>
<dbReference type="Gene3D" id="1.10.340.70">
    <property type="match status" value="1"/>
</dbReference>
<evidence type="ECO:0000313" key="3">
    <source>
        <dbReference type="Ensembl" id="ENSPKIP00000001633.1"/>
    </source>
</evidence>
<dbReference type="Pfam" id="PF22938">
    <property type="entry name" value="Integrase_p58_C"/>
    <property type="match status" value="1"/>
</dbReference>
<keyword evidence="4" id="KW-1185">Reference proteome</keyword>
<dbReference type="PROSITE" id="PS50994">
    <property type="entry name" value="INTEGRASE"/>
    <property type="match status" value="1"/>
</dbReference>
<feature type="domain" description="Integrase catalytic" evidence="2">
    <location>
        <begin position="163"/>
        <end position="328"/>
    </location>
</feature>
<dbReference type="Pfam" id="PF00665">
    <property type="entry name" value="rve"/>
    <property type="match status" value="1"/>
</dbReference>
<dbReference type="InterPro" id="IPR036397">
    <property type="entry name" value="RNaseH_sf"/>
</dbReference>
<evidence type="ECO:0000313" key="4">
    <source>
        <dbReference type="Proteomes" id="UP000261540"/>
    </source>
</evidence>
<dbReference type="Proteomes" id="UP000261540">
    <property type="component" value="Unplaced"/>
</dbReference>
<dbReference type="InterPro" id="IPR050951">
    <property type="entry name" value="Retrovirus_Pol_polyprotein"/>
</dbReference>
<dbReference type="GO" id="GO:0015074">
    <property type="term" value="P:DNA integration"/>
    <property type="evidence" value="ECO:0007669"/>
    <property type="project" value="InterPro"/>
</dbReference>
<dbReference type="SUPFAM" id="SSF53098">
    <property type="entry name" value="Ribonuclease H-like"/>
    <property type="match status" value="1"/>
</dbReference>
<dbReference type="Pfam" id="PF17921">
    <property type="entry name" value="Integrase_H2C2"/>
    <property type="match status" value="1"/>
</dbReference>
<organism evidence="3 4">
    <name type="scientific">Paramormyrops kingsleyae</name>
    <dbReference type="NCBI Taxonomy" id="1676925"/>
    <lineage>
        <taxon>Eukaryota</taxon>
        <taxon>Metazoa</taxon>
        <taxon>Chordata</taxon>
        <taxon>Craniata</taxon>
        <taxon>Vertebrata</taxon>
        <taxon>Euteleostomi</taxon>
        <taxon>Actinopterygii</taxon>
        <taxon>Neopterygii</taxon>
        <taxon>Teleostei</taxon>
        <taxon>Osteoglossocephala</taxon>
        <taxon>Osteoglossomorpha</taxon>
        <taxon>Osteoglossiformes</taxon>
        <taxon>Mormyridae</taxon>
        <taxon>Paramormyrops</taxon>
    </lineage>
</organism>
<dbReference type="Gene3D" id="3.30.420.10">
    <property type="entry name" value="Ribonuclease H-like superfamily/Ribonuclease H"/>
    <property type="match status" value="1"/>
</dbReference>
<dbReference type="PANTHER" id="PTHR37984">
    <property type="entry name" value="PROTEIN CBG26694"/>
    <property type="match status" value="1"/>
</dbReference>
<reference evidence="3" key="2">
    <citation type="submission" date="2025-09" db="UniProtKB">
        <authorList>
            <consortium name="Ensembl"/>
        </authorList>
    </citation>
    <scope>IDENTIFICATION</scope>
</reference>
<dbReference type="GeneTree" id="ENSGT01050000244855"/>
<dbReference type="STRING" id="1676925.ENSPKIP00000001633"/>
<protein>
    <recommendedName>
        <fullName evidence="1">Gypsy retrotransposon integrase-like protein 1</fullName>
    </recommendedName>
</protein>
<evidence type="ECO:0000259" key="2">
    <source>
        <dbReference type="PROSITE" id="PS50994"/>
    </source>
</evidence>
<name>A0A3B3Q649_9TELE</name>
<dbReference type="PANTHER" id="PTHR37984:SF15">
    <property type="entry name" value="INTEGRASE CATALYTIC DOMAIN-CONTAINING PROTEIN"/>
    <property type="match status" value="1"/>
</dbReference>
<reference evidence="3" key="1">
    <citation type="submission" date="2025-08" db="UniProtKB">
        <authorList>
            <consortium name="Ensembl"/>
        </authorList>
    </citation>
    <scope>IDENTIFICATION</scope>
</reference>
<dbReference type="InterPro" id="IPR012337">
    <property type="entry name" value="RNaseH-like_sf"/>
</dbReference>
<dbReference type="AlphaFoldDB" id="A0A3B3Q649"/>
<sequence>MCDDNPVVGYTALSPPSDIKGDSCEGVDLSMFPLERAQLAFAQKDDVSLSRCISSAVDLSELPQHPVAYFFDGDVLMRKWTPANSEHEWSSVFQVVVPKPLRQHVLNIAHDHSMSGHLGVRKTYNRLLRHFFWPSMKRDVSQYCHSCHVCQIAGKPNQVIPPAPLRPIPVMGEPFERILIDCVGPLPKTTSGFQYLLTLMCASTRYPEAIPLRSLKAPAIVKALIKFCTTFGLPKYIQSDQGSNFMSRIFSKVIKQLSIQHQVSSAYHPESQGALERFHQTLKTMLRTYCSAQGKDWDEGIPLLLFAIRDTVQESLGFSPAELVFGHSVRGPLKVLQEQFLFSDHSQAPSTNILDYVSNFRARLHTVCELAKCSLASSQSRMKSRFDQKSVQRAFKPGDQVLVLLPLPGSALQAKFSGPYAIGSKLSETDYVVKTPDRRRKSRVCHINMLKLYVSRSKAETCPTTTPASPVTTASVSLSPSDYSPEIDGLWLGNASLPCARL</sequence>
<dbReference type="FunFam" id="3.30.420.10:FF:000032">
    <property type="entry name" value="Retrovirus-related Pol polyprotein from transposon 297-like Protein"/>
    <property type="match status" value="1"/>
</dbReference>
<dbReference type="InterPro" id="IPR041588">
    <property type="entry name" value="Integrase_H2C2"/>
</dbReference>
<dbReference type="GO" id="GO:0003676">
    <property type="term" value="F:nucleic acid binding"/>
    <property type="evidence" value="ECO:0007669"/>
    <property type="project" value="InterPro"/>
</dbReference>
<dbReference type="InterPro" id="IPR001584">
    <property type="entry name" value="Integrase_cat-core"/>
</dbReference>
<dbReference type="InterPro" id="IPR054465">
    <property type="entry name" value="Integrase_p58-like_C"/>
</dbReference>
<accession>A0A3B3Q649</accession>
<proteinExistence type="predicted"/>